<feature type="transmembrane region" description="Helical" evidence="13">
    <location>
        <begin position="490"/>
        <end position="514"/>
    </location>
</feature>
<feature type="domain" description="Membrane insertase YidC/Oxa/ALB C-terminal" evidence="14">
    <location>
        <begin position="350"/>
        <end position="528"/>
    </location>
</feature>
<dbReference type="GO" id="GO:0051205">
    <property type="term" value="P:protein insertion into membrane"/>
    <property type="evidence" value="ECO:0007669"/>
    <property type="project" value="TreeGrafter"/>
</dbReference>
<name>A0AAW4L7P0_9BACT</name>
<dbReference type="GO" id="GO:0032977">
    <property type="term" value="F:membrane insertase activity"/>
    <property type="evidence" value="ECO:0007669"/>
    <property type="project" value="InterPro"/>
</dbReference>
<evidence type="ECO:0000313" key="16">
    <source>
        <dbReference type="EMBL" id="MBT0665063.1"/>
    </source>
</evidence>
<comment type="caution">
    <text evidence="16">The sequence shown here is derived from an EMBL/GenBank/DDBJ whole genome shotgun (WGS) entry which is preliminary data.</text>
</comment>
<keyword evidence="7 13" id="KW-0653">Protein transport</keyword>
<evidence type="ECO:0000256" key="2">
    <source>
        <dbReference type="ARBA" id="ARBA00010527"/>
    </source>
</evidence>
<accession>A0AAW4L7P0</accession>
<dbReference type="HAMAP" id="MF_01810">
    <property type="entry name" value="YidC_type1"/>
    <property type="match status" value="1"/>
</dbReference>
<proteinExistence type="inferred from homology"/>
<keyword evidence="5 13" id="KW-1003">Cell membrane</keyword>
<evidence type="ECO:0000256" key="1">
    <source>
        <dbReference type="ARBA" id="ARBA00004429"/>
    </source>
</evidence>
<organism evidence="16 17">
    <name type="scientific">Geoanaerobacter pelophilus</name>
    <dbReference type="NCBI Taxonomy" id="60036"/>
    <lineage>
        <taxon>Bacteria</taxon>
        <taxon>Pseudomonadati</taxon>
        <taxon>Thermodesulfobacteriota</taxon>
        <taxon>Desulfuromonadia</taxon>
        <taxon>Geobacterales</taxon>
        <taxon>Geobacteraceae</taxon>
        <taxon>Geoanaerobacter</taxon>
    </lineage>
</organism>
<sequence length="531" mass="58772">MEKRVLIAVLLSIAVMYGFSFLFPQPPVQPAKTSIVQTASSSSRQAQTAKVPSGSGPVQTAAVLPTQQGEEKDVSVETDLYRAVFTSKGGALKRFVLKSYRETALPGSAEITLVDGANSTLTTSGEGFLVDQNAQFSTSSPASIRLTGAEKKELEFVWTSAQGVVLRKVYSFTGNDYGMQLVQQLSSVGAAQLVGTLRLSLLNKVIPGNKEGRYEVYGPVTLADNKAAAVPVADLAKGAKSYDKQVTWTGFADKYFLNSVIAKDASIASVKVSQLNPALVESVISSPKITLDPGQSVATAYRIYFGPKDLDILKSQGNRLEESIDFGWFSALAKPLLHTIKFFKNYVGNYGLAIIIITIILKILFYPLTHTSYKSMKEMQKLQPKMQELKDKFKNDKDAMNRAVMELYKTHKVNPLGGCLPMLIQIPVFFALYKGLMFSIELRHAPFYFWIQDLSAKDPYYVTPIIMGVTMFIQQKMTPTNMDPMQAKMMLMLPVVFTFMFLNFPSGLVLYWLVNNILTIAQQSYINRTVK</sequence>
<evidence type="ECO:0000256" key="5">
    <source>
        <dbReference type="ARBA" id="ARBA00022475"/>
    </source>
</evidence>
<evidence type="ECO:0000256" key="9">
    <source>
        <dbReference type="ARBA" id="ARBA00023136"/>
    </source>
</evidence>
<dbReference type="RefSeq" id="WP_214171824.1">
    <property type="nucleotide sequence ID" value="NZ_JAHCVJ010000004.1"/>
</dbReference>
<dbReference type="AlphaFoldDB" id="A0AAW4L7P0"/>
<evidence type="ECO:0000259" key="14">
    <source>
        <dbReference type="Pfam" id="PF02096"/>
    </source>
</evidence>
<keyword evidence="10 13" id="KW-0143">Chaperone</keyword>
<dbReference type="InterPro" id="IPR038221">
    <property type="entry name" value="YidC_periplasmic_sf"/>
</dbReference>
<protein>
    <recommendedName>
        <fullName evidence="3 13">Membrane protein insertase YidC</fullName>
    </recommendedName>
    <alternativeName>
        <fullName evidence="12 13">Foldase YidC</fullName>
    </alternativeName>
    <alternativeName>
        <fullName evidence="11 13">Membrane integrase YidC</fullName>
    </alternativeName>
    <alternativeName>
        <fullName evidence="13">Membrane protein YidC</fullName>
    </alternativeName>
</protein>
<dbReference type="NCBIfam" id="TIGR03593">
    <property type="entry name" value="yidC_nterm"/>
    <property type="match status" value="1"/>
</dbReference>
<dbReference type="Proteomes" id="UP000811899">
    <property type="component" value="Unassembled WGS sequence"/>
</dbReference>
<dbReference type="CDD" id="cd19961">
    <property type="entry name" value="EcYidC-like_peri"/>
    <property type="match status" value="1"/>
</dbReference>
<dbReference type="Gene3D" id="2.70.98.90">
    <property type="match status" value="1"/>
</dbReference>
<keyword evidence="9 13" id="KW-0472">Membrane</keyword>
<evidence type="ECO:0000256" key="3">
    <source>
        <dbReference type="ARBA" id="ARBA00015325"/>
    </source>
</evidence>
<comment type="caution">
    <text evidence="13">Lacks conserved residue(s) required for the propagation of feature annotation.</text>
</comment>
<gene>
    <name evidence="13 16" type="primary">yidC</name>
    <name evidence="16" type="ORF">KI809_12220</name>
</gene>
<evidence type="ECO:0000256" key="10">
    <source>
        <dbReference type="ARBA" id="ARBA00023186"/>
    </source>
</evidence>
<evidence type="ECO:0000256" key="8">
    <source>
        <dbReference type="ARBA" id="ARBA00022989"/>
    </source>
</evidence>
<dbReference type="InterPro" id="IPR028053">
    <property type="entry name" value="Membr_insert_YidC_N"/>
</dbReference>
<comment type="function">
    <text evidence="13">Required for the insertion and/or proper folding and/or complex formation of integral membrane proteins into the membrane. Involved in integration of membrane proteins that insert both dependently and independently of the Sec translocase complex, as well as at least some lipoproteins. Aids folding of multispanning membrane proteins.</text>
</comment>
<evidence type="ECO:0000256" key="13">
    <source>
        <dbReference type="HAMAP-Rule" id="MF_01810"/>
    </source>
</evidence>
<keyword evidence="6 13" id="KW-0812">Transmembrane</keyword>
<dbReference type="CDD" id="cd20070">
    <property type="entry name" value="5TM_YidC_Alb3"/>
    <property type="match status" value="1"/>
</dbReference>
<dbReference type="NCBIfam" id="NF002352">
    <property type="entry name" value="PRK01318.1-3"/>
    <property type="match status" value="1"/>
</dbReference>
<feature type="domain" description="Membrane insertase YidC N-terminal" evidence="15">
    <location>
        <begin position="74"/>
        <end position="337"/>
    </location>
</feature>
<evidence type="ECO:0000256" key="12">
    <source>
        <dbReference type="ARBA" id="ARBA00033342"/>
    </source>
</evidence>
<dbReference type="EMBL" id="JAHCVJ010000004">
    <property type="protein sequence ID" value="MBT0665063.1"/>
    <property type="molecule type" value="Genomic_DNA"/>
</dbReference>
<evidence type="ECO:0000256" key="4">
    <source>
        <dbReference type="ARBA" id="ARBA00022448"/>
    </source>
</evidence>
<dbReference type="PANTHER" id="PTHR12428">
    <property type="entry name" value="OXA1"/>
    <property type="match status" value="1"/>
</dbReference>
<evidence type="ECO:0000256" key="6">
    <source>
        <dbReference type="ARBA" id="ARBA00022692"/>
    </source>
</evidence>
<comment type="subunit">
    <text evidence="13">Interacts with the Sec translocase complex via SecD. Specifically interacts with transmembrane segments of nascent integral membrane proteins during membrane integration.</text>
</comment>
<dbReference type="GO" id="GO:0005886">
    <property type="term" value="C:plasma membrane"/>
    <property type="evidence" value="ECO:0007669"/>
    <property type="project" value="UniProtKB-SubCell"/>
</dbReference>
<feature type="transmembrane region" description="Helical" evidence="13">
    <location>
        <begin position="419"/>
        <end position="440"/>
    </location>
</feature>
<dbReference type="InterPro" id="IPR001708">
    <property type="entry name" value="YidC/ALB3/OXA1/COX18"/>
</dbReference>
<dbReference type="PANTHER" id="PTHR12428:SF65">
    <property type="entry name" value="CYTOCHROME C OXIDASE ASSEMBLY PROTEIN COX18, MITOCHONDRIAL"/>
    <property type="match status" value="1"/>
</dbReference>
<dbReference type="PRINTS" id="PR01900">
    <property type="entry name" value="YIDCPROTEIN"/>
</dbReference>
<dbReference type="Pfam" id="PF14849">
    <property type="entry name" value="YidC_periplas"/>
    <property type="match status" value="1"/>
</dbReference>
<evidence type="ECO:0000313" key="17">
    <source>
        <dbReference type="Proteomes" id="UP000811899"/>
    </source>
</evidence>
<evidence type="ECO:0000259" key="15">
    <source>
        <dbReference type="Pfam" id="PF14849"/>
    </source>
</evidence>
<comment type="subcellular location">
    <subcellularLocation>
        <location evidence="1">Cell inner membrane</location>
        <topology evidence="1">Multi-pass membrane protein</topology>
    </subcellularLocation>
    <subcellularLocation>
        <location evidence="13">Cell membrane</location>
        <topology evidence="13">Multi-pass membrane protein</topology>
    </subcellularLocation>
</comment>
<keyword evidence="17" id="KW-1185">Reference proteome</keyword>
<comment type="similarity">
    <text evidence="2 13">Belongs to the OXA1/ALB3/YidC family. Type 1 subfamily.</text>
</comment>
<keyword evidence="4 13" id="KW-0813">Transport</keyword>
<dbReference type="NCBIfam" id="TIGR03592">
    <property type="entry name" value="yidC_oxa1_cterm"/>
    <property type="match status" value="1"/>
</dbReference>
<dbReference type="InterPro" id="IPR047196">
    <property type="entry name" value="YidC_ALB_C"/>
</dbReference>
<feature type="transmembrane region" description="Helical" evidence="13">
    <location>
        <begin position="350"/>
        <end position="369"/>
    </location>
</feature>
<evidence type="ECO:0000256" key="7">
    <source>
        <dbReference type="ARBA" id="ARBA00022927"/>
    </source>
</evidence>
<keyword evidence="8 13" id="KW-1133">Transmembrane helix</keyword>
<dbReference type="Pfam" id="PF02096">
    <property type="entry name" value="60KD_IMP"/>
    <property type="match status" value="1"/>
</dbReference>
<dbReference type="GO" id="GO:0015031">
    <property type="term" value="P:protein transport"/>
    <property type="evidence" value="ECO:0007669"/>
    <property type="project" value="UniProtKB-KW"/>
</dbReference>
<reference evidence="16 17" key="1">
    <citation type="submission" date="2021-05" db="EMBL/GenBank/DDBJ databases">
        <title>The draft genome of Geobacter pelophilus DSM 12255.</title>
        <authorList>
            <person name="Xu Z."/>
            <person name="Masuda Y."/>
            <person name="Itoh H."/>
            <person name="Senoo K."/>
        </authorList>
    </citation>
    <scope>NUCLEOTIDE SEQUENCE [LARGE SCALE GENOMIC DNA]</scope>
    <source>
        <strain evidence="16 17">DSM 12255</strain>
    </source>
</reference>
<dbReference type="InterPro" id="IPR019998">
    <property type="entry name" value="Membr_insert_YidC"/>
</dbReference>
<evidence type="ECO:0000256" key="11">
    <source>
        <dbReference type="ARBA" id="ARBA00033245"/>
    </source>
</evidence>
<dbReference type="PRINTS" id="PR00701">
    <property type="entry name" value="60KDINNERMP"/>
</dbReference>
<dbReference type="InterPro" id="IPR028055">
    <property type="entry name" value="YidC/Oxa/ALB_C"/>
</dbReference>